<evidence type="ECO:0000313" key="4">
    <source>
        <dbReference type="Proteomes" id="UP001530315"/>
    </source>
</evidence>
<dbReference type="AlphaFoldDB" id="A0ABD3PPQ5"/>
<evidence type="ECO:0000259" key="2">
    <source>
        <dbReference type="Pfam" id="PF20710"/>
    </source>
</evidence>
<comment type="caution">
    <text evidence="3">The sequence shown here is derived from an EMBL/GenBank/DDBJ whole genome shotgun (WGS) entry which is preliminary data.</text>
</comment>
<protein>
    <recommendedName>
        <fullName evidence="2">DUF6824 domain-containing protein</fullName>
    </recommendedName>
</protein>
<accession>A0ABD3PPQ5</accession>
<keyword evidence="4" id="KW-1185">Reference proteome</keyword>
<dbReference type="EMBL" id="JALLAZ020000675">
    <property type="protein sequence ID" value="KAL3789599.1"/>
    <property type="molecule type" value="Genomic_DNA"/>
</dbReference>
<dbReference type="InterPro" id="IPR049227">
    <property type="entry name" value="DUF6824"/>
</dbReference>
<gene>
    <name evidence="3" type="ORF">ACHAW5_006529</name>
</gene>
<name>A0ABD3PPQ5_9STRA</name>
<reference evidence="3 4" key="1">
    <citation type="submission" date="2024-10" db="EMBL/GenBank/DDBJ databases">
        <title>Updated reference genomes for cyclostephanoid diatoms.</title>
        <authorList>
            <person name="Roberts W.R."/>
            <person name="Alverson A.J."/>
        </authorList>
    </citation>
    <scope>NUCLEOTIDE SEQUENCE [LARGE SCALE GENOMIC DNA]</scope>
    <source>
        <strain evidence="3 4">AJA276-08</strain>
    </source>
</reference>
<dbReference type="Proteomes" id="UP001530315">
    <property type="component" value="Unassembled WGS sequence"/>
</dbReference>
<feature type="region of interest" description="Disordered" evidence="1">
    <location>
        <begin position="160"/>
        <end position="188"/>
    </location>
</feature>
<feature type="region of interest" description="Disordered" evidence="1">
    <location>
        <begin position="45"/>
        <end position="71"/>
    </location>
</feature>
<feature type="domain" description="DUF6824" evidence="2">
    <location>
        <begin position="90"/>
        <end position="173"/>
    </location>
</feature>
<dbReference type="Pfam" id="PF20710">
    <property type="entry name" value="DUF6824"/>
    <property type="match status" value="1"/>
</dbReference>
<evidence type="ECO:0000256" key="1">
    <source>
        <dbReference type="SAM" id="MobiDB-lite"/>
    </source>
</evidence>
<proteinExistence type="predicted"/>
<evidence type="ECO:0000313" key="3">
    <source>
        <dbReference type="EMBL" id="KAL3789599.1"/>
    </source>
</evidence>
<sequence length="188" mass="20737">MGGMAIVTSSFSEEELKTLGSGDDEDIPAAKRAAMASAVALRAVAGGSPVKPPKSASEVDFDIADPPTLPITEPSDVPTLESTTLMTENDVLCGRGRGTNSQMGNRRFRALVRDFQPTYLMAKRREKPKMARFVVLIVRHRGGRFLRRDDMDGRLYEVGDEKAEAKTSQALREDRRKYADGNNRGKYE</sequence>
<organism evidence="3 4">
    <name type="scientific">Stephanodiscus triporus</name>
    <dbReference type="NCBI Taxonomy" id="2934178"/>
    <lineage>
        <taxon>Eukaryota</taxon>
        <taxon>Sar</taxon>
        <taxon>Stramenopiles</taxon>
        <taxon>Ochrophyta</taxon>
        <taxon>Bacillariophyta</taxon>
        <taxon>Coscinodiscophyceae</taxon>
        <taxon>Thalassiosirophycidae</taxon>
        <taxon>Stephanodiscales</taxon>
        <taxon>Stephanodiscaceae</taxon>
        <taxon>Stephanodiscus</taxon>
    </lineage>
</organism>